<dbReference type="Proteomes" id="UP000248817">
    <property type="component" value="Unassembled WGS sequence"/>
</dbReference>
<feature type="chain" id="PRO_5015863550" evidence="2">
    <location>
        <begin position="21"/>
        <end position="58"/>
    </location>
</feature>
<gene>
    <name evidence="3" type="ORF">BP00DRAFT_423859</name>
</gene>
<proteinExistence type="predicted"/>
<dbReference type="EMBL" id="KZ825482">
    <property type="protein sequence ID" value="PYI33700.1"/>
    <property type="molecule type" value="Genomic_DNA"/>
</dbReference>
<sequence length="58" mass="6475">MTPFPLCLLFLSSVRTNTLAGLGLHPLHQYRSTYGVDCPWVGGFLLIFSLGISLHLYH</sequence>
<protein>
    <submittedName>
        <fullName evidence="3">Uncharacterized protein</fullName>
    </submittedName>
</protein>
<dbReference type="AlphaFoldDB" id="A0A2V5IXR9"/>
<evidence type="ECO:0000256" key="2">
    <source>
        <dbReference type="SAM" id="SignalP"/>
    </source>
</evidence>
<keyword evidence="2" id="KW-0732">Signal</keyword>
<reference evidence="3 4" key="1">
    <citation type="submission" date="2018-02" db="EMBL/GenBank/DDBJ databases">
        <title>The genomes of Aspergillus section Nigri reveals drivers in fungal speciation.</title>
        <authorList>
            <consortium name="DOE Joint Genome Institute"/>
            <person name="Vesth T.C."/>
            <person name="Nybo J."/>
            <person name="Theobald S."/>
            <person name="Brandl J."/>
            <person name="Frisvad J.C."/>
            <person name="Nielsen K.F."/>
            <person name="Lyhne E.K."/>
            <person name="Kogle M.E."/>
            <person name="Kuo A."/>
            <person name="Riley R."/>
            <person name="Clum A."/>
            <person name="Nolan M."/>
            <person name="Lipzen A."/>
            <person name="Salamov A."/>
            <person name="Henrissat B."/>
            <person name="Wiebenga A."/>
            <person name="De vries R.P."/>
            <person name="Grigoriev I.V."/>
            <person name="Mortensen U.H."/>
            <person name="Andersen M.R."/>
            <person name="Baker S.E."/>
        </authorList>
    </citation>
    <scope>NUCLEOTIDE SEQUENCE [LARGE SCALE GENOMIC DNA]</scope>
    <source>
        <strain evidence="3 4">CBS 114.80</strain>
    </source>
</reference>
<name>A0A2V5IXR9_9EURO</name>
<evidence type="ECO:0000313" key="3">
    <source>
        <dbReference type="EMBL" id="PYI33700.1"/>
    </source>
</evidence>
<evidence type="ECO:0000313" key="4">
    <source>
        <dbReference type="Proteomes" id="UP000248817"/>
    </source>
</evidence>
<organism evidence="3 4">
    <name type="scientific">Aspergillus indologenus CBS 114.80</name>
    <dbReference type="NCBI Taxonomy" id="1450541"/>
    <lineage>
        <taxon>Eukaryota</taxon>
        <taxon>Fungi</taxon>
        <taxon>Dikarya</taxon>
        <taxon>Ascomycota</taxon>
        <taxon>Pezizomycotina</taxon>
        <taxon>Eurotiomycetes</taxon>
        <taxon>Eurotiomycetidae</taxon>
        <taxon>Eurotiales</taxon>
        <taxon>Aspergillaceae</taxon>
        <taxon>Aspergillus</taxon>
        <taxon>Aspergillus subgen. Circumdati</taxon>
    </lineage>
</organism>
<keyword evidence="1" id="KW-0472">Membrane</keyword>
<feature type="transmembrane region" description="Helical" evidence="1">
    <location>
        <begin position="40"/>
        <end position="57"/>
    </location>
</feature>
<accession>A0A2V5IXR9</accession>
<keyword evidence="1" id="KW-0812">Transmembrane</keyword>
<keyword evidence="1" id="KW-1133">Transmembrane helix</keyword>
<feature type="signal peptide" evidence="2">
    <location>
        <begin position="1"/>
        <end position="20"/>
    </location>
</feature>
<evidence type="ECO:0000256" key="1">
    <source>
        <dbReference type="SAM" id="Phobius"/>
    </source>
</evidence>
<keyword evidence="4" id="KW-1185">Reference proteome</keyword>